<feature type="compositionally biased region" description="Basic and acidic residues" evidence="1">
    <location>
        <begin position="528"/>
        <end position="537"/>
    </location>
</feature>
<feature type="region of interest" description="Disordered" evidence="1">
    <location>
        <begin position="454"/>
        <end position="481"/>
    </location>
</feature>
<gene>
    <name evidence="3" type="ORF">LTR09_004290</name>
</gene>
<feature type="compositionally biased region" description="Polar residues" evidence="1">
    <location>
        <begin position="1"/>
        <end position="20"/>
    </location>
</feature>
<feature type="compositionally biased region" description="Polar residues" evidence="1">
    <location>
        <begin position="538"/>
        <end position="552"/>
    </location>
</feature>
<proteinExistence type="predicted"/>
<dbReference type="InterPro" id="IPR006614">
    <property type="entry name" value="Peroxin/Ferlin"/>
</dbReference>
<keyword evidence="4" id="KW-1185">Reference proteome</keyword>
<feature type="compositionally biased region" description="Polar residues" evidence="1">
    <location>
        <begin position="57"/>
        <end position="68"/>
    </location>
</feature>
<protein>
    <recommendedName>
        <fullName evidence="2">Peroxin/Ferlin domain-containing protein</fullName>
    </recommendedName>
</protein>
<feature type="compositionally biased region" description="Basic and acidic residues" evidence="1">
    <location>
        <begin position="405"/>
        <end position="424"/>
    </location>
</feature>
<name>A0AAJ0DQB4_9PEZI</name>
<dbReference type="SMART" id="SM00694">
    <property type="entry name" value="DysFC"/>
    <property type="match status" value="1"/>
</dbReference>
<feature type="region of interest" description="Disordered" evidence="1">
    <location>
        <begin position="1"/>
        <end position="136"/>
    </location>
</feature>
<evidence type="ECO:0000313" key="3">
    <source>
        <dbReference type="EMBL" id="KAK3054561.1"/>
    </source>
</evidence>
<comment type="caution">
    <text evidence="3">The sequence shown here is derived from an EMBL/GenBank/DDBJ whole genome shotgun (WGS) entry which is preliminary data.</text>
</comment>
<evidence type="ECO:0000259" key="2">
    <source>
        <dbReference type="SMART" id="SM00694"/>
    </source>
</evidence>
<organism evidence="3 4">
    <name type="scientific">Extremus antarcticus</name>
    <dbReference type="NCBI Taxonomy" id="702011"/>
    <lineage>
        <taxon>Eukaryota</taxon>
        <taxon>Fungi</taxon>
        <taxon>Dikarya</taxon>
        <taxon>Ascomycota</taxon>
        <taxon>Pezizomycotina</taxon>
        <taxon>Dothideomycetes</taxon>
        <taxon>Dothideomycetidae</taxon>
        <taxon>Mycosphaerellales</taxon>
        <taxon>Extremaceae</taxon>
        <taxon>Extremus</taxon>
    </lineage>
</organism>
<dbReference type="EMBL" id="JAWDJX010000011">
    <property type="protein sequence ID" value="KAK3054561.1"/>
    <property type="molecule type" value="Genomic_DNA"/>
</dbReference>
<evidence type="ECO:0000313" key="4">
    <source>
        <dbReference type="Proteomes" id="UP001271007"/>
    </source>
</evidence>
<dbReference type="Proteomes" id="UP001271007">
    <property type="component" value="Unassembled WGS sequence"/>
</dbReference>
<dbReference type="AlphaFoldDB" id="A0AAJ0DQB4"/>
<feature type="region of interest" description="Disordered" evidence="1">
    <location>
        <begin position="396"/>
        <end position="424"/>
    </location>
</feature>
<dbReference type="GO" id="GO:0016020">
    <property type="term" value="C:membrane"/>
    <property type="evidence" value="ECO:0007669"/>
    <property type="project" value="InterPro"/>
</dbReference>
<sequence>MSSRASSVRQVPTTNHNITLVDQERRREPAEEDPELTDGSEAPTAPPTPGPAPLTKRLTNNPLQLQQSLKREWTRRKYAKYDKGRYKINETDNTNTTTEDDPPTPPEDAPTDQPQIGEAATPQQTSYLERGRAKAAKAKTLLKPKRTLGAGIHKEDQMIDVLYENQRGFFFFGLPRYSASTLLPSDPKPWLNAQFRTSPVDIRNAQVPDPSWEWAWKSWYVDMSRDVDEEGWEYSFQFNTGFAWHGNHPWFHSFVRRRRWLRLRRRKVTVHHTKEKSHELTAEYFTVHPKTLRAGPQDDISKMGESELAKMLREKEEEALDVEKMQIEDIGTLTLALKHAAVDREKLAAVRKFVDEGGDELFYLSDRMPQIMSLFLFQSSRRQLLTDLLQRYDETSKRKQSLVSHSHDDSKTQKDHDAETRRADNLMRAVKAADEQVKKLEYWSDIKGMAQRGDTLHKSEGGHWNGEKWQGLPSPTSKTEHPIETFASKQAASEGFQDLHAHPQHGDGEENGKQVKGKGSIYYDAKMQTKDSSEDTHGTYSTAAESVSQLSRQRSKGKGRARFDGPSSLDGVLEGSASDMVDDQAQTEEGHELDPDTGLAFMTPPENAMVAAAQPEAQPPTPAASNINRKHSVQIIDPEPMPETEDLPSPTLKLDEGS</sequence>
<reference evidence="3" key="1">
    <citation type="submission" date="2023-04" db="EMBL/GenBank/DDBJ databases">
        <title>Black Yeasts Isolated from many extreme environments.</title>
        <authorList>
            <person name="Coleine C."/>
            <person name="Stajich J.E."/>
            <person name="Selbmann L."/>
        </authorList>
    </citation>
    <scope>NUCLEOTIDE SEQUENCE</scope>
    <source>
        <strain evidence="3">CCFEE 5312</strain>
    </source>
</reference>
<feature type="region of interest" description="Disordered" evidence="1">
    <location>
        <begin position="528"/>
        <end position="574"/>
    </location>
</feature>
<feature type="compositionally biased region" description="Basic and acidic residues" evidence="1">
    <location>
        <begin position="79"/>
        <end position="90"/>
    </location>
</feature>
<accession>A0AAJ0DQB4</accession>
<feature type="region of interest" description="Disordered" evidence="1">
    <location>
        <begin position="613"/>
        <end position="658"/>
    </location>
</feature>
<feature type="domain" description="Peroxin/Ferlin" evidence="2">
    <location>
        <begin position="231"/>
        <end position="267"/>
    </location>
</feature>
<evidence type="ECO:0000256" key="1">
    <source>
        <dbReference type="SAM" id="MobiDB-lite"/>
    </source>
</evidence>